<dbReference type="Proteomes" id="UP001162162">
    <property type="component" value="Unassembled WGS sequence"/>
</dbReference>
<comment type="caution">
    <text evidence="6">The sequence shown here is derived from an EMBL/GenBank/DDBJ whole genome shotgun (WGS) entry which is preliminary data.</text>
</comment>
<evidence type="ECO:0008006" key="8">
    <source>
        <dbReference type="Google" id="ProtNLM"/>
    </source>
</evidence>
<comment type="cofactor">
    <cofactor evidence="1">
        <name>Zn(2+)</name>
        <dbReference type="ChEBI" id="CHEBI:29105"/>
    </cofactor>
</comment>
<dbReference type="GO" id="GO:0003939">
    <property type="term" value="F:L-iditol 2-dehydrogenase (NAD+) activity"/>
    <property type="evidence" value="ECO:0007669"/>
    <property type="project" value="TreeGrafter"/>
</dbReference>
<dbReference type="GO" id="GO:0046872">
    <property type="term" value="F:metal ion binding"/>
    <property type="evidence" value="ECO:0007669"/>
    <property type="project" value="UniProtKB-KW"/>
</dbReference>
<gene>
    <name evidence="6" type="ORF">NQ318_003173</name>
</gene>
<keyword evidence="3" id="KW-0479">Metal-binding</keyword>
<dbReference type="EMBL" id="JAPWTK010000104">
    <property type="protein sequence ID" value="KAJ8950184.1"/>
    <property type="molecule type" value="Genomic_DNA"/>
</dbReference>
<keyword evidence="4" id="KW-0862">Zinc</keyword>
<evidence type="ECO:0000256" key="1">
    <source>
        <dbReference type="ARBA" id="ARBA00001947"/>
    </source>
</evidence>
<name>A0AAV8YH10_9CUCU</name>
<evidence type="ECO:0000313" key="7">
    <source>
        <dbReference type="Proteomes" id="UP001162162"/>
    </source>
</evidence>
<evidence type="ECO:0000256" key="4">
    <source>
        <dbReference type="ARBA" id="ARBA00022833"/>
    </source>
</evidence>
<dbReference type="InterPro" id="IPR011032">
    <property type="entry name" value="GroES-like_sf"/>
</dbReference>
<protein>
    <recommendedName>
        <fullName evidence="8">Alcohol dehydrogenase N-terminal domain-containing protein</fullName>
    </recommendedName>
</protein>
<feature type="non-terminal residue" evidence="6">
    <location>
        <position position="1"/>
    </location>
</feature>
<organism evidence="6 7">
    <name type="scientific">Aromia moschata</name>
    <dbReference type="NCBI Taxonomy" id="1265417"/>
    <lineage>
        <taxon>Eukaryota</taxon>
        <taxon>Metazoa</taxon>
        <taxon>Ecdysozoa</taxon>
        <taxon>Arthropoda</taxon>
        <taxon>Hexapoda</taxon>
        <taxon>Insecta</taxon>
        <taxon>Pterygota</taxon>
        <taxon>Neoptera</taxon>
        <taxon>Endopterygota</taxon>
        <taxon>Coleoptera</taxon>
        <taxon>Polyphaga</taxon>
        <taxon>Cucujiformia</taxon>
        <taxon>Chrysomeloidea</taxon>
        <taxon>Cerambycidae</taxon>
        <taxon>Cerambycinae</taxon>
        <taxon>Callichromatini</taxon>
        <taxon>Aromia</taxon>
    </lineage>
</organism>
<evidence type="ECO:0000256" key="2">
    <source>
        <dbReference type="ARBA" id="ARBA00008072"/>
    </source>
</evidence>
<sequence length="145" mass="16091">KTKITRHQKSHASSSADDSVFFYELTEAIVANSIPLNKLEELKSPNEKVLLQMEVVGICGSDVHYLTGDYHLCKDIFFCATPPDDGNLSRYYVHEADFCHLELLGEDPTISFDCSGVEQCIVSKPACEKPSLVMQGLPGSSYRET</sequence>
<keyword evidence="7" id="KW-1185">Reference proteome</keyword>
<dbReference type="GO" id="GO:0006062">
    <property type="term" value="P:sorbitol catabolic process"/>
    <property type="evidence" value="ECO:0007669"/>
    <property type="project" value="TreeGrafter"/>
</dbReference>
<keyword evidence="5" id="KW-0560">Oxidoreductase</keyword>
<evidence type="ECO:0000256" key="5">
    <source>
        <dbReference type="ARBA" id="ARBA00023002"/>
    </source>
</evidence>
<dbReference type="SUPFAM" id="SSF50129">
    <property type="entry name" value="GroES-like"/>
    <property type="match status" value="1"/>
</dbReference>
<evidence type="ECO:0000313" key="6">
    <source>
        <dbReference type="EMBL" id="KAJ8950184.1"/>
    </source>
</evidence>
<accession>A0AAV8YH10</accession>
<dbReference type="Gene3D" id="3.90.180.10">
    <property type="entry name" value="Medium-chain alcohol dehydrogenases, catalytic domain"/>
    <property type="match status" value="1"/>
</dbReference>
<comment type="similarity">
    <text evidence="2">Belongs to the zinc-containing alcohol dehydrogenase family.</text>
</comment>
<dbReference type="PANTHER" id="PTHR43161:SF9">
    <property type="entry name" value="SORBITOL DEHYDROGENASE"/>
    <property type="match status" value="1"/>
</dbReference>
<dbReference type="AlphaFoldDB" id="A0AAV8YH10"/>
<evidence type="ECO:0000256" key="3">
    <source>
        <dbReference type="ARBA" id="ARBA00022723"/>
    </source>
</evidence>
<reference evidence="6" key="1">
    <citation type="journal article" date="2023" name="Insect Mol. Biol.">
        <title>Genome sequencing provides insights into the evolution of gene families encoding plant cell wall-degrading enzymes in longhorned beetles.</title>
        <authorList>
            <person name="Shin N.R."/>
            <person name="Okamura Y."/>
            <person name="Kirsch R."/>
            <person name="Pauchet Y."/>
        </authorList>
    </citation>
    <scope>NUCLEOTIDE SEQUENCE</scope>
    <source>
        <strain evidence="6">AMC_N1</strain>
    </source>
</reference>
<proteinExistence type="inferred from homology"/>
<dbReference type="PANTHER" id="PTHR43161">
    <property type="entry name" value="SORBITOL DEHYDROGENASE"/>
    <property type="match status" value="1"/>
</dbReference>